<dbReference type="PANTHER" id="PTHR46506">
    <property type="entry name" value="OS05G0143600 PROTEIN"/>
    <property type="match status" value="1"/>
</dbReference>
<dbReference type="SMART" id="SM00915">
    <property type="entry name" value="Jacalin"/>
    <property type="match status" value="1"/>
</dbReference>
<dbReference type="Proteomes" id="UP000265703">
    <property type="component" value="Unassembled WGS sequence"/>
</dbReference>
<evidence type="ECO:0000259" key="1">
    <source>
        <dbReference type="PROSITE" id="PS51752"/>
    </source>
</evidence>
<dbReference type="Gene3D" id="2.100.10.30">
    <property type="entry name" value="Jacalin-like lectin domain"/>
    <property type="match status" value="2"/>
</dbReference>
<reference evidence="2 3" key="1">
    <citation type="submission" date="2018-06" db="EMBL/GenBank/DDBJ databases">
        <title>Comparative genomics reveals the genomic features of Rhizophagus irregularis, R. cerebriforme, R. diaphanum and Gigaspora rosea, and their symbiotic lifestyle signature.</title>
        <authorList>
            <person name="Morin E."/>
            <person name="San Clemente H."/>
            <person name="Chen E.C.H."/>
            <person name="De La Providencia I."/>
            <person name="Hainaut M."/>
            <person name="Kuo A."/>
            <person name="Kohler A."/>
            <person name="Murat C."/>
            <person name="Tang N."/>
            <person name="Roy S."/>
            <person name="Loubradou J."/>
            <person name="Henrissat B."/>
            <person name="Grigoriev I.V."/>
            <person name="Corradi N."/>
            <person name="Roux C."/>
            <person name="Martin F.M."/>
        </authorList>
    </citation>
    <scope>NUCLEOTIDE SEQUENCE [LARGE SCALE GENOMIC DNA]</scope>
    <source>
        <strain evidence="2 3">DAOM 227022</strain>
    </source>
</reference>
<dbReference type="PROSITE" id="PS51752">
    <property type="entry name" value="JACALIN_LECTIN"/>
    <property type="match status" value="1"/>
</dbReference>
<evidence type="ECO:0000313" key="3">
    <source>
        <dbReference type="Proteomes" id="UP000265703"/>
    </source>
</evidence>
<accession>A0A397SI22</accession>
<dbReference type="AlphaFoldDB" id="A0A397SI22"/>
<comment type="caution">
    <text evidence="2">The sequence shown here is derived from an EMBL/GenBank/DDBJ whole genome shotgun (WGS) entry which is preliminary data.</text>
</comment>
<dbReference type="OrthoDB" id="2448640at2759"/>
<protein>
    <recommendedName>
        <fullName evidence="1">Jacalin-type lectin domain-containing protein</fullName>
    </recommendedName>
</protein>
<feature type="non-terminal residue" evidence="2">
    <location>
        <position position="1"/>
    </location>
</feature>
<dbReference type="EMBL" id="QKYT01000438">
    <property type="protein sequence ID" value="RIA85232.1"/>
    <property type="molecule type" value="Genomic_DNA"/>
</dbReference>
<dbReference type="InterPro" id="IPR001229">
    <property type="entry name" value="Jacalin-like_lectin_dom"/>
</dbReference>
<feature type="domain" description="Jacalin-type lectin" evidence="1">
    <location>
        <begin position="1"/>
        <end position="160"/>
    </location>
</feature>
<dbReference type="InterPro" id="IPR036404">
    <property type="entry name" value="Jacalin-like_lectin_dom_sf"/>
</dbReference>
<proteinExistence type="predicted"/>
<dbReference type="Pfam" id="PF01419">
    <property type="entry name" value="Jacalin"/>
    <property type="match status" value="2"/>
</dbReference>
<gene>
    <name evidence="2" type="ORF">C1645_831087</name>
</gene>
<name>A0A397SI22_9GLOM</name>
<sequence length="347" mass="38107">YGGNRGNDYNDYNDIILAYGTNIKSINIKKIEIRVGKVVDSLQFTYSIVTLDGASHDFQGNKYGGNGGTKQELTLAVDEQLTRISGRYGNYEGIITVKFLEFRTSQNTYRFANPGDRGDTEDAAFTLPVGVIYGSYSLRHHLESIGSVEIAEAIQQTVTTTVTSAQPTKSFFSLMTMTIKNISPKYGGNRGIDYNDFNDIITAYGGSTNIKNINVKRIEIRYGSAVDSLQFTYSIVTFDGTSHDYQGNKYGGNRGTKRDLNLTIDEQLTRISGRHGNFEGVTTIKYLEFQTSQNTYCFGGKGNAEDIAFTLPVGVIYGSSGQHLESIGSVEITEAIQPTITTATVTL</sequence>
<evidence type="ECO:0000313" key="2">
    <source>
        <dbReference type="EMBL" id="RIA85232.1"/>
    </source>
</evidence>
<keyword evidence="3" id="KW-1185">Reference proteome</keyword>
<organism evidence="2 3">
    <name type="scientific">Glomus cerebriforme</name>
    <dbReference type="NCBI Taxonomy" id="658196"/>
    <lineage>
        <taxon>Eukaryota</taxon>
        <taxon>Fungi</taxon>
        <taxon>Fungi incertae sedis</taxon>
        <taxon>Mucoromycota</taxon>
        <taxon>Glomeromycotina</taxon>
        <taxon>Glomeromycetes</taxon>
        <taxon>Glomerales</taxon>
        <taxon>Glomeraceae</taxon>
        <taxon>Glomus</taxon>
    </lineage>
</organism>
<dbReference type="SUPFAM" id="SSF51101">
    <property type="entry name" value="Mannose-binding lectins"/>
    <property type="match status" value="2"/>
</dbReference>